<proteinExistence type="predicted"/>
<dbReference type="EMBL" id="BAAAZW010000006">
    <property type="protein sequence ID" value="GAA3962796.1"/>
    <property type="molecule type" value="Genomic_DNA"/>
</dbReference>
<organism evidence="1 2">
    <name type="scientific">Gordonia caeni</name>
    <dbReference type="NCBI Taxonomy" id="1007097"/>
    <lineage>
        <taxon>Bacteria</taxon>
        <taxon>Bacillati</taxon>
        <taxon>Actinomycetota</taxon>
        <taxon>Actinomycetes</taxon>
        <taxon>Mycobacteriales</taxon>
        <taxon>Gordoniaceae</taxon>
        <taxon>Gordonia</taxon>
    </lineage>
</organism>
<accession>A0ABP7PBA3</accession>
<comment type="caution">
    <text evidence="1">The sequence shown here is derived from an EMBL/GenBank/DDBJ whole genome shotgun (WGS) entry which is preliminary data.</text>
</comment>
<dbReference type="Proteomes" id="UP001418444">
    <property type="component" value="Unassembled WGS sequence"/>
</dbReference>
<protein>
    <submittedName>
        <fullName evidence="1">Uncharacterized protein</fullName>
    </submittedName>
</protein>
<gene>
    <name evidence="1" type="ORF">GCM10022231_23800</name>
</gene>
<sequence length="54" mass="5944">MIPLPVVRARPRNPLVGDRITSVHSYKRGRVVAYTADGVRVEMSPADVIVEVLS</sequence>
<keyword evidence="2" id="KW-1185">Reference proteome</keyword>
<evidence type="ECO:0000313" key="1">
    <source>
        <dbReference type="EMBL" id="GAA3962796.1"/>
    </source>
</evidence>
<reference evidence="2" key="1">
    <citation type="journal article" date="2019" name="Int. J. Syst. Evol. Microbiol.">
        <title>The Global Catalogue of Microorganisms (GCM) 10K type strain sequencing project: providing services to taxonomists for standard genome sequencing and annotation.</title>
        <authorList>
            <consortium name="The Broad Institute Genomics Platform"/>
            <consortium name="The Broad Institute Genome Sequencing Center for Infectious Disease"/>
            <person name="Wu L."/>
            <person name="Ma J."/>
        </authorList>
    </citation>
    <scope>NUCLEOTIDE SEQUENCE [LARGE SCALE GENOMIC DNA]</scope>
    <source>
        <strain evidence="2">JCM 16923</strain>
    </source>
</reference>
<dbReference type="RefSeq" id="WP_344783967.1">
    <property type="nucleotide sequence ID" value="NZ_BAAAZW010000006.1"/>
</dbReference>
<name>A0ABP7PBA3_9ACTN</name>
<evidence type="ECO:0000313" key="2">
    <source>
        <dbReference type="Proteomes" id="UP001418444"/>
    </source>
</evidence>